<dbReference type="InterPro" id="IPR007454">
    <property type="entry name" value="UPF0250_YbeD-like"/>
</dbReference>
<reference evidence="3" key="1">
    <citation type="journal article" date="2020" name="mSystems">
        <title>Genome- and Community-Level Interaction Insights into Carbon Utilization and Element Cycling Functions of Hydrothermarchaeota in Hydrothermal Sediment.</title>
        <authorList>
            <person name="Zhou Z."/>
            <person name="Liu Y."/>
            <person name="Xu W."/>
            <person name="Pan J."/>
            <person name="Luo Z.H."/>
            <person name="Li M."/>
        </authorList>
    </citation>
    <scope>NUCLEOTIDE SEQUENCE [LARGE SCALE GENOMIC DNA]</scope>
    <source>
        <strain evidence="3">HyVt-505</strain>
    </source>
</reference>
<dbReference type="InterPro" id="IPR027471">
    <property type="entry name" value="YbeD-like_sf"/>
</dbReference>
<evidence type="ECO:0000313" key="3">
    <source>
        <dbReference type="EMBL" id="HHJ81372.1"/>
    </source>
</evidence>
<protein>
    <recommendedName>
        <fullName evidence="2">UPF0250 protein ENJ65_07035</fullName>
    </recommendedName>
</protein>
<comment type="caution">
    <text evidence="3">The sequence shown here is derived from an EMBL/GenBank/DDBJ whole genome shotgun (WGS) entry which is preliminary data.</text>
</comment>
<dbReference type="AlphaFoldDB" id="A0A832JAD0"/>
<name>A0A832JAD0_9GAMM</name>
<dbReference type="Gene3D" id="3.30.70.260">
    <property type="match status" value="1"/>
</dbReference>
<organism evidence="3">
    <name type="scientific">Candidatus Tenderia electrophaga</name>
    <dbReference type="NCBI Taxonomy" id="1748243"/>
    <lineage>
        <taxon>Bacteria</taxon>
        <taxon>Pseudomonadati</taxon>
        <taxon>Pseudomonadota</taxon>
        <taxon>Gammaproteobacteria</taxon>
        <taxon>Candidatus Tenderiales</taxon>
        <taxon>Candidatus Tenderiaceae</taxon>
        <taxon>Candidatus Tenderia</taxon>
    </lineage>
</organism>
<dbReference type="Pfam" id="PF04359">
    <property type="entry name" value="DUF493"/>
    <property type="match status" value="1"/>
</dbReference>
<dbReference type="PANTHER" id="PTHR38036:SF1">
    <property type="entry name" value="UPF0250 PROTEIN YBED"/>
    <property type="match status" value="1"/>
</dbReference>
<proteinExistence type="inferred from homology"/>
<accession>A0A832JAD0</accession>
<sequence length="89" mass="9791">MAKDNDQLMDFPCSFAIKAMGLATDDFDVLVVSLVRPHVKDLNEGAVSSKPSKGGKYISVTVTFEAESREQLDNIYRSVSGHERVLMAL</sequence>
<dbReference type="Proteomes" id="UP000885832">
    <property type="component" value="Unassembled WGS sequence"/>
</dbReference>
<dbReference type="EMBL" id="DRNF01000442">
    <property type="protein sequence ID" value="HHJ81372.1"/>
    <property type="molecule type" value="Genomic_DNA"/>
</dbReference>
<gene>
    <name evidence="3" type="ORF">ENJ65_07035</name>
</gene>
<dbReference type="SUPFAM" id="SSF117991">
    <property type="entry name" value="YbeD/HP0495-like"/>
    <property type="match status" value="1"/>
</dbReference>
<evidence type="ECO:0000256" key="1">
    <source>
        <dbReference type="ARBA" id="ARBA00008460"/>
    </source>
</evidence>
<dbReference type="HAMAP" id="MF_00659">
    <property type="entry name" value="UPF0250"/>
    <property type="match status" value="1"/>
</dbReference>
<comment type="similarity">
    <text evidence="1 2">Belongs to the UPF0250 family.</text>
</comment>
<evidence type="ECO:0000256" key="2">
    <source>
        <dbReference type="HAMAP-Rule" id="MF_00659"/>
    </source>
</evidence>
<dbReference type="PANTHER" id="PTHR38036">
    <property type="entry name" value="UPF0250 PROTEIN YBED"/>
    <property type="match status" value="1"/>
</dbReference>